<dbReference type="RefSeq" id="WP_014105381.1">
    <property type="nucleotide sequence ID" value="NC_016027.1"/>
</dbReference>
<sequence>MNMTGRSPLPDIKGAGFEDMRMTFLTMRLANTWRLVLDRALRAEGMSMAMMRPLAYLMMLPDRVSQRTLAHAMNTDSSALVRVLDLLEGEGLVERHPDHEDRRAKSLVLTVRGRRKCETFHTTCAAMEARVLGSLAPGQVQAMMQVLAGVLGRAEAVMEEGDSPPCTGQAL</sequence>
<dbReference type="STRING" id="634177.GLX_14260"/>
<dbReference type="PROSITE" id="PS50995">
    <property type="entry name" value="HTH_MARR_2"/>
    <property type="match status" value="1"/>
</dbReference>
<dbReference type="PRINTS" id="PR00598">
    <property type="entry name" value="HTHMARR"/>
</dbReference>
<dbReference type="InterPro" id="IPR036388">
    <property type="entry name" value="WH-like_DNA-bd_sf"/>
</dbReference>
<evidence type="ECO:0000313" key="6">
    <source>
        <dbReference type="Proteomes" id="UP000009044"/>
    </source>
</evidence>
<evidence type="ECO:0000259" key="4">
    <source>
        <dbReference type="PROSITE" id="PS50995"/>
    </source>
</evidence>
<dbReference type="Pfam" id="PF01047">
    <property type="entry name" value="MarR"/>
    <property type="match status" value="1"/>
</dbReference>
<dbReference type="Gene3D" id="1.10.10.10">
    <property type="entry name" value="Winged helix-like DNA-binding domain superfamily/Winged helix DNA-binding domain"/>
    <property type="match status" value="1"/>
</dbReference>
<gene>
    <name evidence="5" type="ordered locus">GLX_14260</name>
</gene>
<feature type="domain" description="HTH marR-type" evidence="4">
    <location>
        <begin position="19"/>
        <end position="152"/>
    </location>
</feature>
<dbReference type="KEGG" id="gxy:GLX_14260"/>
<keyword evidence="3" id="KW-0804">Transcription</keyword>
<dbReference type="PROSITE" id="PS01117">
    <property type="entry name" value="HTH_MARR_1"/>
    <property type="match status" value="1"/>
</dbReference>
<evidence type="ECO:0000256" key="1">
    <source>
        <dbReference type="ARBA" id="ARBA00023015"/>
    </source>
</evidence>
<protein>
    <submittedName>
        <fullName evidence="5">Transcriptional regulator</fullName>
    </submittedName>
</protein>
<dbReference type="SMART" id="SM00347">
    <property type="entry name" value="HTH_MARR"/>
    <property type="match status" value="1"/>
</dbReference>
<dbReference type="InterPro" id="IPR039422">
    <property type="entry name" value="MarR/SlyA-like"/>
</dbReference>
<dbReference type="EMBL" id="AP012159">
    <property type="protein sequence ID" value="BAK83838.1"/>
    <property type="molecule type" value="Genomic_DNA"/>
</dbReference>
<reference evidence="6" key="1">
    <citation type="journal article" date="2011" name="J. Bacteriol.">
        <title>Complete genome sequence of NBRC 3288, a unique cellulose-nonproducing strain of Gluconacetobacter xylinus isolated from vinegar.</title>
        <authorList>
            <person name="Ogino H."/>
            <person name="Azuma Y."/>
            <person name="Hosoyama A."/>
            <person name="Nakazawa H."/>
            <person name="Matsutani M."/>
            <person name="Hasegawa A."/>
            <person name="Otsuyama K."/>
            <person name="Matsushita K."/>
            <person name="Fujita N."/>
            <person name="Shirai M."/>
        </authorList>
    </citation>
    <scope>NUCLEOTIDE SEQUENCE [LARGE SCALE GENOMIC DNA]</scope>
    <source>
        <strain evidence="6">NBRC 3288 / BCRC 11682 / LMG 1693</strain>
    </source>
</reference>
<dbReference type="InterPro" id="IPR000835">
    <property type="entry name" value="HTH_MarR-typ"/>
</dbReference>
<dbReference type="GO" id="GO:0006950">
    <property type="term" value="P:response to stress"/>
    <property type="evidence" value="ECO:0007669"/>
    <property type="project" value="TreeGrafter"/>
</dbReference>
<name>G2I6U1_KOMMN</name>
<evidence type="ECO:0000256" key="2">
    <source>
        <dbReference type="ARBA" id="ARBA00023125"/>
    </source>
</evidence>
<dbReference type="eggNOG" id="COG1846">
    <property type="taxonomic scope" value="Bacteria"/>
</dbReference>
<dbReference type="SUPFAM" id="SSF46785">
    <property type="entry name" value="Winged helix' DNA-binding domain"/>
    <property type="match status" value="1"/>
</dbReference>
<dbReference type="HOGENOM" id="CLU_083287_18_2_5"/>
<proteinExistence type="predicted"/>
<organism evidence="5 6">
    <name type="scientific">Komagataeibacter medellinensis (strain NBRC 3288 / BCRC 11682 / LMG 1693 / Kondo 51)</name>
    <name type="common">Gluconacetobacter medellinensis</name>
    <dbReference type="NCBI Taxonomy" id="634177"/>
    <lineage>
        <taxon>Bacteria</taxon>
        <taxon>Pseudomonadati</taxon>
        <taxon>Pseudomonadota</taxon>
        <taxon>Alphaproteobacteria</taxon>
        <taxon>Acetobacterales</taxon>
        <taxon>Acetobacteraceae</taxon>
        <taxon>Komagataeibacter</taxon>
    </lineage>
</organism>
<accession>G2I6U1</accession>
<evidence type="ECO:0000256" key="3">
    <source>
        <dbReference type="ARBA" id="ARBA00023163"/>
    </source>
</evidence>
<dbReference type="PANTHER" id="PTHR33164:SF64">
    <property type="entry name" value="TRANSCRIPTIONAL REGULATOR SLYA"/>
    <property type="match status" value="1"/>
</dbReference>
<evidence type="ECO:0000313" key="5">
    <source>
        <dbReference type="EMBL" id="BAK83838.1"/>
    </source>
</evidence>
<dbReference type="Proteomes" id="UP000009044">
    <property type="component" value="Chromosome"/>
</dbReference>
<dbReference type="InterPro" id="IPR023187">
    <property type="entry name" value="Tscrpt_reg_MarR-type_CS"/>
</dbReference>
<dbReference type="GO" id="GO:0003700">
    <property type="term" value="F:DNA-binding transcription factor activity"/>
    <property type="evidence" value="ECO:0007669"/>
    <property type="project" value="InterPro"/>
</dbReference>
<dbReference type="PANTHER" id="PTHR33164">
    <property type="entry name" value="TRANSCRIPTIONAL REGULATOR, MARR FAMILY"/>
    <property type="match status" value="1"/>
</dbReference>
<dbReference type="GO" id="GO:0003677">
    <property type="term" value="F:DNA binding"/>
    <property type="evidence" value="ECO:0007669"/>
    <property type="project" value="UniProtKB-KW"/>
</dbReference>
<keyword evidence="1" id="KW-0805">Transcription regulation</keyword>
<dbReference type="PATRIC" id="fig|634177.7.peg.1634"/>
<dbReference type="AlphaFoldDB" id="G2I6U1"/>
<dbReference type="InterPro" id="IPR036390">
    <property type="entry name" value="WH_DNA-bd_sf"/>
</dbReference>
<keyword evidence="2" id="KW-0238">DNA-binding</keyword>